<dbReference type="AlphaFoldDB" id="A0AAU8PHN3"/>
<dbReference type="Proteomes" id="UP000008192">
    <property type="component" value="Chromosome"/>
</dbReference>
<sequence>MSFYPMLPTAQRRLRGYIRACAPYGRRGEEPVRRRCAFLCARVGHVCVGRSVVQNFVFQDNIYHLARSIDVLYEGLQLNLDECLYAEKVVYDVRFFDHALQKLCAHIDRQSHFPDYLPILHCLFSCGARFLNLLNFLIHRASPVTAQVEFTRMLPFIEKRHSALHENLARSIQEVDTSADASHVVSQDEIDELLEH</sequence>
<evidence type="ECO:0000313" key="2">
    <source>
        <dbReference type="Proteomes" id="UP000008192"/>
    </source>
</evidence>
<proteinExistence type="predicted"/>
<gene>
    <name evidence="1" type="ordered locus">TPEGAU_0064</name>
</gene>
<evidence type="ECO:0000313" key="1">
    <source>
        <dbReference type="EMBL" id="AEZ59316.1"/>
    </source>
</evidence>
<dbReference type="KEGG" id="tpg:TPEGAU_0064"/>
<accession>A0AAU8PHN3</accession>
<protein>
    <submittedName>
        <fullName evidence="1">Uncharacterized protein</fullName>
    </submittedName>
</protein>
<name>A0AAU8PHN3_TREPG</name>
<organism evidence="1 2">
    <name type="scientific">Treponema pallidum subsp. pertenue (strain Gauthier)</name>
    <dbReference type="NCBI Taxonomy" id="491080"/>
    <lineage>
        <taxon>Bacteria</taxon>
        <taxon>Pseudomonadati</taxon>
        <taxon>Spirochaetota</taxon>
        <taxon>Spirochaetia</taxon>
        <taxon>Spirochaetales</taxon>
        <taxon>Treponemataceae</taxon>
        <taxon>Treponema</taxon>
    </lineage>
</organism>
<dbReference type="EMBL" id="CP002376">
    <property type="protein sequence ID" value="AEZ59316.1"/>
    <property type="molecule type" value="Genomic_DNA"/>
</dbReference>
<reference evidence="2" key="1">
    <citation type="journal article" date="2012" name="PLoS Negl. Trop. Dis.">
        <title>Whole genome sequences of three Treponema pallidum ssp. pertenue strains: yaws and syphilis treponemes differ in less than 0.2% of the genome sequence.</title>
        <authorList>
            <person name="Cejkova D."/>
            <person name="Zobanikova M."/>
            <person name="Chen L."/>
            <person name="Pospisilova P."/>
            <person name="Strouhal M."/>
            <person name="Qin X."/>
            <person name="Mikalova L."/>
            <person name="Norris S.J."/>
            <person name="Muzny D.M."/>
            <person name="Gibbs R.A."/>
            <person name="Fulton L.L."/>
            <person name="Sodergren E."/>
            <person name="Weinstock G.M."/>
            <person name="Smajs D."/>
        </authorList>
    </citation>
    <scope>NUCLEOTIDE SEQUENCE [LARGE SCALE GENOMIC DNA]</scope>
    <source>
        <strain evidence="2">Gauthier</strain>
    </source>
</reference>